<keyword evidence="3" id="KW-1185">Reference proteome</keyword>
<organism evidence="2 3">
    <name type="scientific">Lederbergia ruris</name>
    <dbReference type="NCBI Taxonomy" id="217495"/>
    <lineage>
        <taxon>Bacteria</taxon>
        <taxon>Bacillati</taxon>
        <taxon>Bacillota</taxon>
        <taxon>Bacilli</taxon>
        <taxon>Bacillales</taxon>
        <taxon>Bacillaceae</taxon>
        <taxon>Lederbergia</taxon>
    </lineage>
</organism>
<evidence type="ECO:0000313" key="2">
    <source>
        <dbReference type="EMBL" id="GIN58571.1"/>
    </source>
</evidence>
<evidence type="ECO:0000313" key="3">
    <source>
        <dbReference type="Proteomes" id="UP000679950"/>
    </source>
</evidence>
<feature type="compositionally biased region" description="Basic and acidic residues" evidence="1">
    <location>
        <begin position="7"/>
        <end position="16"/>
    </location>
</feature>
<comment type="caution">
    <text evidence="2">The sequence shown here is derived from an EMBL/GenBank/DDBJ whole genome shotgun (WGS) entry which is preliminary data.</text>
</comment>
<sequence>MRLAVPEMEKIQEKWDGAALGRPRNEENPRKVGRRRAWLSPK</sequence>
<feature type="compositionally biased region" description="Basic residues" evidence="1">
    <location>
        <begin position="31"/>
        <end position="42"/>
    </location>
</feature>
<dbReference type="Proteomes" id="UP000679950">
    <property type="component" value="Unassembled WGS sequence"/>
</dbReference>
<dbReference type="EMBL" id="BORB01000026">
    <property type="protein sequence ID" value="GIN58571.1"/>
    <property type="molecule type" value="Genomic_DNA"/>
</dbReference>
<evidence type="ECO:0000256" key="1">
    <source>
        <dbReference type="SAM" id="MobiDB-lite"/>
    </source>
</evidence>
<accession>A0ABQ4KM73</accession>
<name>A0ABQ4KM73_9BACI</name>
<proteinExistence type="predicted"/>
<gene>
    <name evidence="2" type="ORF">J8TS2_28900</name>
</gene>
<reference evidence="2 3" key="1">
    <citation type="submission" date="2021-03" db="EMBL/GenBank/DDBJ databases">
        <title>Antimicrobial resistance genes in bacteria isolated from Japanese honey, and their potential for conferring macrolide and lincosamide resistance in the American foulbrood pathogen Paenibacillus larvae.</title>
        <authorList>
            <person name="Okamoto M."/>
            <person name="Kumagai M."/>
            <person name="Kanamori H."/>
            <person name="Takamatsu D."/>
        </authorList>
    </citation>
    <scope>NUCLEOTIDE SEQUENCE [LARGE SCALE GENOMIC DNA]</scope>
    <source>
        <strain evidence="2 3">J8TS2</strain>
    </source>
</reference>
<protein>
    <submittedName>
        <fullName evidence="2">Uncharacterized protein</fullName>
    </submittedName>
</protein>
<feature type="region of interest" description="Disordered" evidence="1">
    <location>
        <begin position="1"/>
        <end position="42"/>
    </location>
</feature>